<dbReference type="SUPFAM" id="SSF81383">
    <property type="entry name" value="F-box domain"/>
    <property type="match status" value="1"/>
</dbReference>
<sequence length="417" mass="47233">MDHISQLSDDLLLRILSCLPTRNVVATSLLSQRWRFLWTLVPQLRFDDTNHNGDYKSFSQFVYRYLLSNKAPVLQQLHLNLGSHCPAIDIRLWIDIAVSRLVIELEINIRSSKDVSVTLPSSLYTSNTLETLSLINYVLLDVPSSVRLPSLKVLHLTSVDYVDDVSLPSLLSGCPNLEELCLGRHEEDSVMDVTVVVPSLQRLTMVDTNDVSRSRYVIDAPCLKYLNIVDEALYKSRQIENMPELVEANIAITRGVTQKFLRALTSVRHLSLCLSISKVRCPSGMIFNQLVHLSLYTFAKGWWDLLTCMLQDSPKLRFLKLIDKHDSGLCGKETPIGWKLPSSVPECILFSLEAFEWIGYKGRRGDREMATYVLKNAACLRTATFTPESTDVEEKYRMLKELASVPTASTSSQLLFD</sequence>
<accession>A0ABM0TZ54</accession>
<protein>
    <submittedName>
        <fullName evidence="3">F-box/FBD/LRR-repeat protein At4g26340-like isoform X1</fullName>
    </submittedName>
</protein>
<proteinExistence type="predicted"/>
<dbReference type="Pfam" id="PF24758">
    <property type="entry name" value="LRR_At5g56370"/>
    <property type="match status" value="1"/>
</dbReference>
<organism evidence="2 3">
    <name type="scientific">Camelina sativa</name>
    <name type="common">False flax</name>
    <name type="synonym">Myagrum sativum</name>
    <dbReference type="NCBI Taxonomy" id="90675"/>
    <lineage>
        <taxon>Eukaryota</taxon>
        <taxon>Viridiplantae</taxon>
        <taxon>Streptophyta</taxon>
        <taxon>Embryophyta</taxon>
        <taxon>Tracheophyta</taxon>
        <taxon>Spermatophyta</taxon>
        <taxon>Magnoliopsida</taxon>
        <taxon>eudicotyledons</taxon>
        <taxon>Gunneridae</taxon>
        <taxon>Pentapetalae</taxon>
        <taxon>rosids</taxon>
        <taxon>malvids</taxon>
        <taxon>Brassicales</taxon>
        <taxon>Brassicaceae</taxon>
        <taxon>Camelineae</taxon>
        <taxon>Camelina</taxon>
    </lineage>
</organism>
<dbReference type="InterPro" id="IPR036047">
    <property type="entry name" value="F-box-like_dom_sf"/>
</dbReference>
<evidence type="ECO:0000259" key="1">
    <source>
        <dbReference type="SMART" id="SM00579"/>
    </source>
</evidence>
<dbReference type="Gene3D" id="1.20.1280.50">
    <property type="match status" value="1"/>
</dbReference>
<reference evidence="3" key="2">
    <citation type="submission" date="2025-08" db="UniProtKB">
        <authorList>
            <consortium name="RefSeq"/>
        </authorList>
    </citation>
    <scope>IDENTIFICATION</scope>
    <source>
        <tissue evidence="3">Leaf</tissue>
    </source>
</reference>
<feature type="domain" description="FBD" evidence="1">
    <location>
        <begin position="346"/>
        <end position="417"/>
    </location>
</feature>
<dbReference type="GeneID" id="104717613"/>
<dbReference type="Pfam" id="PF00646">
    <property type="entry name" value="F-box"/>
    <property type="match status" value="1"/>
</dbReference>
<reference evidence="2" key="1">
    <citation type="journal article" date="2014" name="Nat. Commun.">
        <title>The emerging biofuel crop Camelina sativa retains a highly undifferentiated hexaploid genome structure.</title>
        <authorList>
            <person name="Kagale S."/>
            <person name="Koh C."/>
            <person name="Nixon J."/>
            <person name="Bollina V."/>
            <person name="Clarke W.E."/>
            <person name="Tuteja R."/>
            <person name="Spillane C."/>
            <person name="Robinson S.J."/>
            <person name="Links M.G."/>
            <person name="Clarke C."/>
            <person name="Higgins E.E."/>
            <person name="Huebert T."/>
            <person name="Sharpe A.G."/>
            <person name="Parkin I.A."/>
        </authorList>
    </citation>
    <scope>NUCLEOTIDE SEQUENCE [LARGE SCALE GENOMIC DNA]</scope>
    <source>
        <strain evidence="2">cv. DH55</strain>
    </source>
</reference>
<evidence type="ECO:0000313" key="2">
    <source>
        <dbReference type="Proteomes" id="UP000694864"/>
    </source>
</evidence>
<dbReference type="SUPFAM" id="SSF52047">
    <property type="entry name" value="RNI-like"/>
    <property type="match status" value="1"/>
</dbReference>
<gene>
    <name evidence="3" type="primary">LOC104717613</name>
</gene>
<dbReference type="PANTHER" id="PTHR31900:SF34">
    <property type="entry name" value="EMB|CAB62440.1-RELATED"/>
    <property type="match status" value="1"/>
</dbReference>
<dbReference type="PANTHER" id="PTHR31900">
    <property type="entry name" value="F-BOX/RNI SUPERFAMILY PROTEIN-RELATED"/>
    <property type="match status" value="1"/>
</dbReference>
<dbReference type="RefSeq" id="XP_010433515.1">
    <property type="nucleotide sequence ID" value="XM_010435213.2"/>
</dbReference>
<dbReference type="InterPro" id="IPR001810">
    <property type="entry name" value="F-box_dom"/>
</dbReference>
<dbReference type="InterPro" id="IPR032675">
    <property type="entry name" value="LRR_dom_sf"/>
</dbReference>
<dbReference type="InterPro" id="IPR006566">
    <property type="entry name" value="FBD"/>
</dbReference>
<dbReference type="InterPro" id="IPR053781">
    <property type="entry name" value="F-box_AtFBL13-like"/>
</dbReference>
<dbReference type="Pfam" id="PF08387">
    <property type="entry name" value="FBD"/>
    <property type="match status" value="1"/>
</dbReference>
<keyword evidence="2" id="KW-1185">Reference proteome</keyword>
<dbReference type="Gene3D" id="3.80.10.10">
    <property type="entry name" value="Ribonuclease Inhibitor"/>
    <property type="match status" value="1"/>
</dbReference>
<evidence type="ECO:0000313" key="3">
    <source>
        <dbReference type="RefSeq" id="XP_010433515.1"/>
    </source>
</evidence>
<dbReference type="InterPro" id="IPR055411">
    <property type="entry name" value="LRR_FXL15/At3g58940/PEG3-like"/>
</dbReference>
<dbReference type="SMART" id="SM00579">
    <property type="entry name" value="FBD"/>
    <property type="match status" value="1"/>
</dbReference>
<dbReference type="Proteomes" id="UP000694864">
    <property type="component" value="Chromosome 10"/>
</dbReference>
<dbReference type="InterPro" id="IPR050232">
    <property type="entry name" value="FBL13/AtMIF1-like"/>
</dbReference>
<name>A0ABM0TZ54_CAMSA</name>
<dbReference type="CDD" id="cd22160">
    <property type="entry name" value="F-box_AtFBL13-like"/>
    <property type="match status" value="1"/>
</dbReference>